<keyword evidence="4 9" id="KW-0812">Transmembrane</keyword>
<keyword evidence="6 12" id="KW-0067">ATP-binding</keyword>
<dbReference type="RefSeq" id="WP_074883209.1">
    <property type="nucleotide sequence ID" value="NZ_FOXO01000002.1"/>
</dbReference>
<keyword evidence="8 9" id="KW-0472">Membrane</keyword>
<dbReference type="GO" id="GO:0005524">
    <property type="term" value="F:ATP binding"/>
    <property type="evidence" value="ECO:0007669"/>
    <property type="project" value="UniProtKB-KW"/>
</dbReference>
<dbReference type="EMBL" id="FOXO01000002">
    <property type="protein sequence ID" value="SFP42787.1"/>
    <property type="molecule type" value="Genomic_DNA"/>
</dbReference>
<proteinExistence type="predicted"/>
<evidence type="ECO:0000256" key="3">
    <source>
        <dbReference type="ARBA" id="ARBA00022475"/>
    </source>
</evidence>
<evidence type="ECO:0000256" key="7">
    <source>
        <dbReference type="ARBA" id="ARBA00022989"/>
    </source>
</evidence>
<dbReference type="FunFam" id="3.40.50.300:FF:000221">
    <property type="entry name" value="Multidrug ABC transporter ATP-binding protein"/>
    <property type="match status" value="1"/>
</dbReference>
<organism evidence="12 13">
    <name type="scientific">Butyrivibrio proteoclasticus</name>
    <dbReference type="NCBI Taxonomy" id="43305"/>
    <lineage>
        <taxon>Bacteria</taxon>
        <taxon>Bacillati</taxon>
        <taxon>Bacillota</taxon>
        <taxon>Clostridia</taxon>
        <taxon>Lachnospirales</taxon>
        <taxon>Lachnospiraceae</taxon>
        <taxon>Butyrivibrio</taxon>
    </lineage>
</organism>
<gene>
    <name evidence="12" type="ORF">SAMN04487928_1027</name>
</gene>
<dbReference type="AlphaFoldDB" id="A0A1I5Q9H3"/>
<keyword evidence="13" id="KW-1185">Reference proteome</keyword>
<evidence type="ECO:0000259" key="10">
    <source>
        <dbReference type="PROSITE" id="PS50893"/>
    </source>
</evidence>
<sequence>MDNITEKTINHKFNTKSELVWFFLRGSKTFFCLSVVLSFGITFFELISPKIVQYTVDYLLVDVPDEGGSIPFYLRLLLDAIGNRAFLKEHIYIMALLVALFALLSAICRYLFKVCNAHAAEKLIQRMRDKLFEHIMHLTFSWHSENHTGDIIQRCTSDVDTVKMFISEQLLSLVRIIIRIIIAMYFMIQINGILSIFSAVFIPIVVLYSFIFHNKISRSFEKADNEEGRLSATAQENLTGVRVVRAFGREQYEKERFERQNFEYTNLWIEIMRILSLFWSSNDLISGCQVMLVTVVGAVFAVKGNITVGEYIAFVSYNAMLTWPVRALGRIISEMSKAGVSIERIRYIMNSEVEKDKEDAKEVSMNQDINFENVSFTYGNGSEEVLNNVSFKIKAGTTVGILGGTGSGKSTLMYLLDRLYDLPKGCGRIMIGDTDIKDIKASHLRKNIGLVLQEPFLFSRTLSENIGITLKDNDIKQVRDAAKVAALDETIESFGQGYDTYVGERGVTLSGGQKQRTAIAQVLVSKPPVMIFDDSLSAVDTATDAKIRRGLLESTYDTTVVLISHRITTLMHADHIIVLDHGKVAEEGPHDELLKKNGIYKKIYDIQMQGI</sequence>
<evidence type="ECO:0000256" key="2">
    <source>
        <dbReference type="ARBA" id="ARBA00022448"/>
    </source>
</evidence>
<dbReference type="GO" id="GO:0016887">
    <property type="term" value="F:ATP hydrolysis activity"/>
    <property type="evidence" value="ECO:0007669"/>
    <property type="project" value="InterPro"/>
</dbReference>
<dbReference type="PROSITE" id="PS50893">
    <property type="entry name" value="ABC_TRANSPORTER_2"/>
    <property type="match status" value="1"/>
</dbReference>
<dbReference type="InterPro" id="IPR036640">
    <property type="entry name" value="ABC1_TM_sf"/>
</dbReference>
<feature type="transmembrane region" description="Helical" evidence="9">
    <location>
        <begin position="91"/>
        <end position="112"/>
    </location>
</feature>
<dbReference type="GO" id="GO:0015421">
    <property type="term" value="F:ABC-type oligopeptide transporter activity"/>
    <property type="evidence" value="ECO:0007669"/>
    <property type="project" value="TreeGrafter"/>
</dbReference>
<dbReference type="OrthoDB" id="9762778at2"/>
<keyword evidence="7 9" id="KW-1133">Transmembrane helix</keyword>
<dbReference type="Gene3D" id="1.20.1560.10">
    <property type="entry name" value="ABC transporter type 1, transmembrane domain"/>
    <property type="match status" value="1"/>
</dbReference>
<evidence type="ECO:0000256" key="9">
    <source>
        <dbReference type="SAM" id="Phobius"/>
    </source>
</evidence>
<comment type="subcellular location">
    <subcellularLocation>
        <location evidence="1">Cell membrane</location>
        <topology evidence="1">Multi-pass membrane protein</topology>
    </subcellularLocation>
</comment>
<accession>A0A1I5Q9H3</accession>
<keyword evidence="3" id="KW-1003">Cell membrane</keyword>
<dbReference type="Gene3D" id="3.40.50.300">
    <property type="entry name" value="P-loop containing nucleotide triphosphate hydrolases"/>
    <property type="match status" value="1"/>
</dbReference>
<feature type="domain" description="ABC transporter" evidence="10">
    <location>
        <begin position="369"/>
        <end position="606"/>
    </location>
</feature>
<feature type="transmembrane region" description="Helical" evidence="9">
    <location>
        <begin position="20"/>
        <end position="44"/>
    </location>
</feature>
<dbReference type="SMART" id="SM00382">
    <property type="entry name" value="AAA"/>
    <property type="match status" value="1"/>
</dbReference>
<dbReference type="Proteomes" id="UP000182624">
    <property type="component" value="Unassembled WGS sequence"/>
</dbReference>
<dbReference type="Pfam" id="PF00005">
    <property type="entry name" value="ABC_tran"/>
    <property type="match status" value="1"/>
</dbReference>
<dbReference type="PANTHER" id="PTHR43394">
    <property type="entry name" value="ATP-DEPENDENT PERMEASE MDL1, MITOCHONDRIAL"/>
    <property type="match status" value="1"/>
</dbReference>
<evidence type="ECO:0000313" key="12">
    <source>
        <dbReference type="EMBL" id="SFP42787.1"/>
    </source>
</evidence>
<dbReference type="GO" id="GO:0005886">
    <property type="term" value="C:plasma membrane"/>
    <property type="evidence" value="ECO:0007669"/>
    <property type="project" value="UniProtKB-SubCell"/>
</dbReference>
<evidence type="ECO:0000256" key="4">
    <source>
        <dbReference type="ARBA" id="ARBA00022692"/>
    </source>
</evidence>
<evidence type="ECO:0000313" key="13">
    <source>
        <dbReference type="Proteomes" id="UP000182624"/>
    </source>
</evidence>
<dbReference type="InterPro" id="IPR039421">
    <property type="entry name" value="Type_1_exporter"/>
</dbReference>
<dbReference type="InterPro" id="IPR027417">
    <property type="entry name" value="P-loop_NTPase"/>
</dbReference>
<name>A0A1I5Q9H3_9FIRM</name>
<evidence type="ECO:0000256" key="8">
    <source>
        <dbReference type="ARBA" id="ARBA00023136"/>
    </source>
</evidence>
<keyword evidence="5" id="KW-0547">Nucleotide-binding</keyword>
<reference evidence="13" key="1">
    <citation type="submission" date="2016-10" db="EMBL/GenBank/DDBJ databases">
        <authorList>
            <person name="Varghese N."/>
            <person name="Submissions S."/>
        </authorList>
    </citation>
    <scope>NUCLEOTIDE SEQUENCE [LARGE SCALE GENOMIC DNA]</scope>
    <source>
        <strain evidence="13">P18</strain>
    </source>
</reference>
<evidence type="ECO:0000256" key="1">
    <source>
        <dbReference type="ARBA" id="ARBA00004651"/>
    </source>
</evidence>
<evidence type="ECO:0000259" key="11">
    <source>
        <dbReference type="PROSITE" id="PS50929"/>
    </source>
</evidence>
<dbReference type="InterPro" id="IPR003593">
    <property type="entry name" value="AAA+_ATPase"/>
</dbReference>
<dbReference type="CDD" id="cd18542">
    <property type="entry name" value="ABC_6TM_YknU_like"/>
    <property type="match status" value="1"/>
</dbReference>
<keyword evidence="2" id="KW-0813">Transport</keyword>
<dbReference type="Pfam" id="PF00664">
    <property type="entry name" value="ABC_membrane"/>
    <property type="match status" value="1"/>
</dbReference>
<dbReference type="SUPFAM" id="SSF52540">
    <property type="entry name" value="P-loop containing nucleoside triphosphate hydrolases"/>
    <property type="match status" value="1"/>
</dbReference>
<feature type="domain" description="ABC transmembrane type-1" evidence="11">
    <location>
        <begin position="33"/>
        <end position="337"/>
    </location>
</feature>
<evidence type="ECO:0000256" key="5">
    <source>
        <dbReference type="ARBA" id="ARBA00022741"/>
    </source>
</evidence>
<dbReference type="PANTHER" id="PTHR43394:SF1">
    <property type="entry name" value="ATP-BINDING CASSETTE SUB-FAMILY B MEMBER 10, MITOCHONDRIAL"/>
    <property type="match status" value="1"/>
</dbReference>
<evidence type="ECO:0000256" key="6">
    <source>
        <dbReference type="ARBA" id="ARBA00022840"/>
    </source>
</evidence>
<feature type="transmembrane region" description="Helical" evidence="9">
    <location>
        <begin position="194"/>
        <end position="212"/>
    </location>
</feature>
<dbReference type="InterPro" id="IPR011527">
    <property type="entry name" value="ABC1_TM_dom"/>
</dbReference>
<dbReference type="InterPro" id="IPR003439">
    <property type="entry name" value="ABC_transporter-like_ATP-bd"/>
</dbReference>
<dbReference type="PROSITE" id="PS50929">
    <property type="entry name" value="ABC_TM1F"/>
    <property type="match status" value="1"/>
</dbReference>
<dbReference type="SUPFAM" id="SSF90123">
    <property type="entry name" value="ABC transporter transmembrane region"/>
    <property type="match status" value="1"/>
</dbReference>
<protein>
    <submittedName>
        <fullName evidence="12">ATP-binding cassette, subfamily B</fullName>
    </submittedName>
</protein>